<proteinExistence type="predicted"/>
<dbReference type="Gene3D" id="1.10.287.470">
    <property type="entry name" value="Helix hairpin bin"/>
    <property type="match status" value="2"/>
</dbReference>
<protein>
    <submittedName>
        <fullName evidence="5">HlyD family secretion protein</fullName>
    </submittedName>
</protein>
<evidence type="ECO:0000256" key="1">
    <source>
        <dbReference type="SAM" id="MobiDB-lite"/>
    </source>
</evidence>
<dbReference type="Proteomes" id="UP000279959">
    <property type="component" value="Chromosome"/>
</dbReference>
<dbReference type="Pfam" id="PF25954">
    <property type="entry name" value="Beta-barrel_RND_2"/>
    <property type="match status" value="1"/>
</dbReference>
<name>A0A494VX56_9SPHN</name>
<feature type="domain" description="CusB-like beta-barrel" evidence="4">
    <location>
        <begin position="272"/>
        <end position="315"/>
    </location>
</feature>
<dbReference type="SUPFAM" id="SSF111369">
    <property type="entry name" value="HlyD-like secretion proteins"/>
    <property type="match status" value="3"/>
</dbReference>
<dbReference type="AlphaFoldDB" id="A0A494VX56"/>
<feature type="domain" description="Multidrug resistance protein MdtA-like barrel-sandwich hybrid" evidence="3">
    <location>
        <begin position="74"/>
        <end position="267"/>
    </location>
</feature>
<dbReference type="InterPro" id="IPR058792">
    <property type="entry name" value="Beta-barrel_RND_2"/>
</dbReference>
<feature type="region of interest" description="Disordered" evidence="1">
    <location>
        <begin position="1"/>
        <end position="23"/>
    </location>
</feature>
<sequence length="372" mass="39871">MTTPALAKTASPQTPAPPAPSGWQPVRNSRTVVVISIAAVLVGVLAILAAWRLPPFDSAVQRTDNAYVRGQTTVISPQVSGYVWHVYVQDYEVVRRGQILVKIDDRIYRQHVEQARAALDAARANLANNVQSLASKKAALASAEASVRNAQAQLLRGQADQRRADDLVRDGSLSVREVDQTRAALRQAEAGVAQSIAARDSATQDVLSVDVNRGSLKAAVEGAMAALHAAEIDLENTVVRAPQDGRLGDVGVRAGQYVTNGTQLVFLVPRRLWVTANFKEAQTARMAPGQPAWFTVDALEDAKVRGHVERIAPAAGSEFTVLKPDNATGNFTKVAQRISVRISVDPGQPLGEKLRPGMSVEAHVDTTGARRP</sequence>
<evidence type="ECO:0000256" key="2">
    <source>
        <dbReference type="SAM" id="Phobius"/>
    </source>
</evidence>
<dbReference type="PRINTS" id="PR01490">
    <property type="entry name" value="RTXTOXIND"/>
</dbReference>
<evidence type="ECO:0000313" key="6">
    <source>
        <dbReference type="Proteomes" id="UP000279959"/>
    </source>
</evidence>
<dbReference type="Gene3D" id="2.40.30.170">
    <property type="match status" value="1"/>
</dbReference>
<keyword evidence="2" id="KW-0812">Transmembrane</keyword>
<gene>
    <name evidence="5" type="ORF">SAMIE_1004850</name>
</gene>
<dbReference type="InterPro" id="IPR058625">
    <property type="entry name" value="MdtA-like_BSH"/>
</dbReference>
<dbReference type="KEGG" id="sami:SAMIE_1004850"/>
<dbReference type="PANTHER" id="PTHR30386">
    <property type="entry name" value="MEMBRANE FUSION SUBUNIT OF EMRAB-TOLC MULTIDRUG EFFLUX PUMP"/>
    <property type="match status" value="1"/>
</dbReference>
<keyword evidence="2" id="KW-1133">Transmembrane helix</keyword>
<dbReference type="EMBL" id="AP018664">
    <property type="protein sequence ID" value="BBD96984.1"/>
    <property type="molecule type" value="Genomic_DNA"/>
</dbReference>
<keyword evidence="6" id="KW-1185">Reference proteome</keyword>
<evidence type="ECO:0000313" key="5">
    <source>
        <dbReference type="EMBL" id="BBD96984.1"/>
    </source>
</evidence>
<reference evidence="5 6" key="1">
    <citation type="submission" date="2018-05" db="EMBL/GenBank/DDBJ databases">
        <title>Complete Genome Sequence of the Nonylphenol-Degrading Bacterium Sphingobium amiense DSM 16289T.</title>
        <authorList>
            <person name="Ootsuka M."/>
            <person name="Nishizawa T."/>
            <person name="Ohta H."/>
        </authorList>
    </citation>
    <scope>NUCLEOTIDE SEQUENCE [LARGE SCALE GENOMIC DNA]</scope>
    <source>
        <strain evidence="5 6">DSM 16289</strain>
    </source>
</reference>
<feature type="transmembrane region" description="Helical" evidence="2">
    <location>
        <begin position="32"/>
        <end position="53"/>
    </location>
</feature>
<dbReference type="GO" id="GO:0055085">
    <property type="term" value="P:transmembrane transport"/>
    <property type="evidence" value="ECO:0007669"/>
    <property type="project" value="InterPro"/>
</dbReference>
<evidence type="ECO:0000259" key="3">
    <source>
        <dbReference type="Pfam" id="PF25917"/>
    </source>
</evidence>
<dbReference type="Pfam" id="PF25917">
    <property type="entry name" value="BSH_RND"/>
    <property type="match status" value="1"/>
</dbReference>
<dbReference type="InterPro" id="IPR050739">
    <property type="entry name" value="MFP"/>
</dbReference>
<keyword evidence="2" id="KW-0472">Membrane</keyword>
<dbReference type="RefSeq" id="WP_066697848.1">
    <property type="nucleotide sequence ID" value="NZ_AP018664.1"/>
</dbReference>
<accession>A0A494VX56</accession>
<organism evidence="5 6">
    <name type="scientific">Sphingobium amiense</name>
    <dbReference type="NCBI Taxonomy" id="135719"/>
    <lineage>
        <taxon>Bacteria</taxon>
        <taxon>Pseudomonadati</taxon>
        <taxon>Pseudomonadota</taxon>
        <taxon>Alphaproteobacteria</taxon>
        <taxon>Sphingomonadales</taxon>
        <taxon>Sphingomonadaceae</taxon>
        <taxon>Sphingobium</taxon>
    </lineage>
</organism>
<dbReference type="PANTHER" id="PTHR30386:SF24">
    <property type="entry name" value="MULTIDRUG RESISTANCE EFFLUX PUMP"/>
    <property type="match status" value="1"/>
</dbReference>
<dbReference type="Gene3D" id="2.40.50.100">
    <property type="match status" value="1"/>
</dbReference>
<evidence type="ECO:0000259" key="4">
    <source>
        <dbReference type="Pfam" id="PF25954"/>
    </source>
</evidence>